<dbReference type="Pfam" id="PF07963">
    <property type="entry name" value="N_methyl"/>
    <property type="match status" value="1"/>
</dbReference>
<reference evidence="3" key="1">
    <citation type="journal article" date="2014" name="Int. J. Syst. Evol. Microbiol.">
        <title>Complete genome sequence of Corynebacterium casei LMG S-19264T (=DSM 44701T), isolated from a smear-ripened cheese.</title>
        <authorList>
            <consortium name="US DOE Joint Genome Institute (JGI-PGF)"/>
            <person name="Walter F."/>
            <person name="Albersmeier A."/>
            <person name="Kalinowski J."/>
            <person name="Ruckert C."/>
        </authorList>
    </citation>
    <scope>NUCLEOTIDE SEQUENCE</scope>
    <source>
        <strain evidence="3">VKM B-2935</strain>
    </source>
</reference>
<proteinExistence type="predicted"/>
<dbReference type="NCBIfam" id="TIGR02532">
    <property type="entry name" value="IV_pilin_GFxxxE"/>
    <property type="match status" value="1"/>
</dbReference>
<gene>
    <name evidence="3" type="ORF">GCM10017655_37910</name>
</gene>
<feature type="transmembrane region" description="Helical" evidence="2">
    <location>
        <begin position="21"/>
        <end position="39"/>
    </location>
</feature>
<dbReference type="InterPro" id="IPR012902">
    <property type="entry name" value="N_methyl_site"/>
</dbReference>
<dbReference type="InterPro" id="IPR031982">
    <property type="entry name" value="PilE-like"/>
</dbReference>
<keyword evidence="1" id="KW-0488">Methylation</keyword>
<evidence type="ECO:0000256" key="1">
    <source>
        <dbReference type="ARBA" id="ARBA00022481"/>
    </source>
</evidence>
<dbReference type="PANTHER" id="PTHR30093:SF47">
    <property type="entry name" value="TYPE IV PILUS NON-CORE MINOR PILIN PILE"/>
    <property type="match status" value="1"/>
</dbReference>
<keyword evidence="2" id="KW-0472">Membrane</keyword>
<evidence type="ECO:0000256" key="2">
    <source>
        <dbReference type="SAM" id="Phobius"/>
    </source>
</evidence>
<dbReference type="EMBL" id="BSFN01000013">
    <property type="protein sequence ID" value="GLK90727.1"/>
    <property type="molecule type" value="Genomic_DNA"/>
</dbReference>
<dbReference type="PROSITE" id="PS00409">
    <property type="entry name" value="PROKAR_NTER_METHYL"/>
    <property type="match status" value="1"/>
</dbReference>
<dbReference type="InterPro" id="IPR000983">
    <property type="entry name" value="Bac_GSPG_pilin"/>
</dbReference>
<protein>
    <submittedName>
        <fullName evidence="3">Type IV pilin</fullName>
    </submittedName>
</protein>
<dbReference type="PRINTS" id="PR00813">
    <property type="entry name" value="BCTERIALGSPG"/>
</dbReference>
<dbReference type="RefSeq" id="WP_271196911.1">
    <property type="nucleotide sequence ID" value="NZ_BSFN01000013.1"/>
</dbReference>
<name>A0A9W6K891_9PSED</name>
<dbReference type="AlphaFoldDB" id="A0A9W6K891"/>
<keyword evidence="2" id="KW-0812">Transmembrane</keyword>
<sequence>MSQLTQNGARAAQRGFTLLELMIVVAIIGIISAIAYPSYMNHVRTAHRADAEASLVELSQFMERHYTANGFYTDPATGDEAPELPFDTSPKDGGNAMYDLSVSAISNNTFTLSATPVDGKMMAGDGCASLTLTNTGLRGVSEDATLDKAECWKR</sequence>
<dbReference type="GO" id="GO:0015628">
    <property type="term" value="P:protein secretion by the type II secretion system"/>
    <property type="evidence" value="ECO:0007669"/>
    <property type="project" value="InterPro"/>
</dbReference>
<organism evidence="3 4">
    <name type="scientific">Pseudomonas turukhanskensis</name>
    <dbReference type="NCBI Taxonomy" id="1806536"/>
    <lineage>
        <taxon>Bacteria</taxon>
        <taxon>Pseudomonadati</taxon>
        <taxon>Pseudomonadota</taxon>
        <taxon>Gammaproteobacteria</taxon>
        <taxon>Pseudomonadales</taxon>
        <taxon>Pseudomonadaceae</taxon>
        <taxon>Pseudomonas</taxon>
    </lineage>
</organism>
<dbReference type="InterPro" id="IPR045584">
    <property type="entry name" value="Pilin-like"/>
</dbReference>
<evidence type="ECO:0000313" key="4">
    <source>
        <dbReference type="Proteomes" id="UP001143328"/>
    </source>
</evidence>
<evidence type="ECO:0000313" key="3">
    <source>
        <dbReference type="EMBL" id="GLK90727.1"/>
    </source>
</evidence>
<dbReference type="Gene3D" id="3.30.700.10">
    <property type="entry name" value="Glycoprotein, Type 4 Pilin"/>
    <property type="match status" value="1"/>
</dbReference>
<reference evidence="3" key="2">
    <citation type="submission" date="2023-01" db="EMBL/GenBank/DDBJ databases">
        <authorList>
            <person name="Sun Q."/>
            <person name="Evtushenko L."/>
        </authorList>
    </citation>
    <scope>NUCLEOTIDE SEQUENCE</scope>
    <source>
        <strain evidence="3">VKM B-2935</strain>
    </source>
</reference>
<keyword evidence="4" id="KW-1185">Reference proteome</keyword>
<dbReference type="GO" id="GO:0043683">
    <property type="term" value="P:type IV pilus assembly"/>
    <property type="evidence" value="ECO:0007669"/>
    <property type="project" value="InterPro"/>
</dbReference>
<comment type="caution">
    <text evidence="3">The sequence shown here is derived from an EMBL/GenBank/DDBJ whole genome shotgun (WGS) entry which is preliminary data.</text>
</comment>
<dbReference type="Proteomes" id="UP001143328">
    <property type="component" value="Unassembled WGS sequence"/>
</dbReference>
<accession>A0A9W6K891</accession>
<dbReference type="PANTHER" id="PTHR30093">
    <property type="entry name" value="GENERAL SECRETION PATHWAY PROTEIN G"/>
    <property type="match status" value="1"/>
</dbReference>
<dbReference type="GO" id="GO:0015627">
    <property type="term" value="C:type II protein secretion system complex"/>
    <property type="evidence" value="ECO:0007669"/>
    <property type="project" value="InterPro"/>
</dbReference>
<keyword evidence="2" id="KW-1133">Transmembrane helix</keyword>
<dbReference type="SUPFAM" id="SSF54523">
    <property type="entry name" value="Pili subunits"/>
    <property type="match status" value="1"/>
</dbReference>
<dbReference type="Pfam" id="PF16732">
    <property type="entry name" value="ComP_DUS"/>
    <property type="match status" value="1"/>
</dbReference>